<gene>
    <name evidence="6" type="ORF">HKN21_17415</name>
</gene>
<proteinExistence type="predicted"/>
<dbReference type="GO" id="GO:0009055">
    <property type="term" value="F:electron transfer activity"/>
    <property type="evidence" value="ECO:0007669"/>
    <property type="project" value="InterPro"/>
</dbReference>
<dbReference type="GO" id="GO:0004130">
    <property type="term" value="F:cytochrome-c peroxidase activity"/>
    <property type="evidence" value="ECO:0007669"/>
    <property type="project" value="TreeGrafter"/>
</dbReference>
<dbReference type="Pfam" id="PF00034">
    <property type="entry name" value="Cytochrom_C"/>
    <property type="match status" value="1"/>
</dbReference>
<evidence type="ECO:0000256" key="4">
    <source>
        <dbReference type="PROSITE-ProRule" id="PRU00433"/>
    </source>
</evidence>
<organism evidence="6 7">
    <name type="scientific">Eiseniibacteriota bacterium</name>
    <dbReference type="NCBI Taxonomy" id="2212470"/>
    <lineage>
        <taxon>Bacteria</taxon>
        <taxon>Candidatus Eiseniibacteriota</taxon>
    </lineage>
</organism>
<keyword evidence="2 4" id="KW-0479">Metal-binding</keyword>
<evidence type="ECO:0000256" key="3">
    <source>
        <dbReference type="ARBA" id="ARBA00023004"/>
    </source>
</evidence>
<feature type="non-terminal residue" evidence="6">
    <location>
        <position position="1"/>
    </location>
</feature>
<dbReference type="InterPro" id="IPR051395">
    <property type="entry name" value="Cytochrome_c_Peroxidase/MauG"/>
</dbReference>
<accession>A0A7Y2EER5</accession>
<dbReference type="GO" id="GO:0046872">
    <property type="term" value="F:metal ion binding"/>
    <property type="evidence" value="ECO:0007669"/>
    <property type="project" value="UniProtKB-KW"/>
</dbReference>
<dbReference type="Proteomes" id="UP000547674">
    <property type="component" value="Unassembled WGS sequence"/>
</dbReference>
<dbReference type="GO" id="GO:0020037">
    <property type="term" value="F:heme binding"/>
    <property type="evidence" value="ECO:0007669"/>
    <property type="project" value="InterPro"/>
</dbReference>
<evidence type="ECO:0000313" key="6">
    <source>
        <dbReference type="EMBL" id="NNF08544.1"/>
    </source>
</evidence>
<name>A0A7Y2EER5_UNCEI</name>
<evidence type="ECO:0000259" key="5">
    <source>
        <dbReference type="PROSITE" id="PS51007"/>
    </source>
</evidence>
<dbReference type="Gene3D" id="1.10.760.10">
    <property type="entry name" value="Cytochrome c-like domain"/>
    <property type="match status" value="1"/>
</dbReference>
<dbReference type="InterPro" id="IPR036909">
    <property type="entry name" value="Cyt_c-like_dom_sf"/>
</dbReference>
<protein>
    <submittedName>
        <fullName evidence="6">C-type cytochrome</fullName>
    </submittedName>
</protein>
<dbReference type="AlphaFoldDB" id="A0A7Y2EER5"/>
<keyword evidence="1 4" id="KW-0349">Heme</keyword>
<evidence type="ECO:0000313" key="7">
    <source>
        <dbReference type="Proteomes" id="UP000547674"/>
    </source>
</evidence>
<sequence>LVNNKPYFSRALDPDLTTMVNSEFRVATSHSGLFPWFSLSANDHPWLSVLFDEPNVEIDPETLRRAMVYFFSNYHFPVNPYAQKTTAFGSKETAGAKLFAERCEGCHQSRLAANDPASRVSKQDWEHYVLELQGPIVWGSDQYERTGIEPYVHEKGARVPSLRRLHQKYPYFTNGTATSLNEVLSRFRWDGQTGSHFSTAPTQTFTPEERASLIAFLRLL</sequence>
<comment type="caution">
    <text evidence="6">The sequence shown here is derived from an EMBL/GenBank/DDBJ whole genome shotgun (WGS) entry which is preliminary data.</text>
</comment>
<dbReference type="PANTHER" id="PTHR30600">
    <property type="entry name" value="CYTOCHROME C PEROXIDASE-RELATED"/>
    <property type="match status" value="1"/>
</dbReference>
<keyword evidence="3 4" id="KW-0408">Iron</keyword>
<dbReference type="EMBL" id="JABDJR010000698">
    <property type="protein sequence ID" value="NNF08544.1"/>
    <property type="molecule type" value="Genomic_DNA"/>
</dbReference>
<reference evidence="6 7" key="1">
    <citation type="submission" date="2020-03" db="EMBL/GenBank/DDBJ databases">
        <title>Metabolic flexibility allows generalist bacteria to become dominant in a frequently disturbed ecosystem.</title>
        <authorList>
            <person name="Chen Y.-J."/>
            <person name="Leung P.M."/>
            <person name="Bay S.K."/>
            <person name="Hugenholtz P."/>
            <person name="Kessler A.J."/>
            <person name="Shelley G."/>
            <person name="Waite D.W."/>
            <person name="Cook P.L."/>
            <person name="Greening C."/>
        </authorList>
    </citation>
    <scope>NUCLEOTIDE SEQUENCE [LARGE SCALE GENOMIC DNA]</scope>
    <source>
        <strain evidence="6">SS_bin_28</strain>
    </source>
</reference>
<evidence type="ECO:0000256" key="2">
    <source>
        <dbReference type="ARBA" id="ARBA00022723"/>
    </source>
</evidence>
<evidence type="ECO:0000256" key="1">
    <source>
        <dbReference type="ARBA" id="ARBA00022617"/>
    </source>
</evidence>
<feature type="domain" description="Cytochrome c" evidence="5">
    <location>
        <begin position="90"/>
        <end position="220"/>
    </location>
</feature>
<dbReference type="SUPFAM" id="SSF46626">
    <property type="entry name" value="Cytochrome c"/>
    <property type="match status" value="1"/>
</dbReference>
<dbReference type="PROSITE" id="PS51007">
    <property type="entry name" value="CYTC"/>
    <property type="match status" value="1"/>
</dbReference>
<dbReference type="InterPro" id="IPR009056">
    <property type="entry name" value="Cyt_c-like_dom"/>
</dbReference>